<name>A0ABR2UU46_9PEZI</name>
<proteinExistence type="predicted"/>
<dbReference type="CDD" id="cd20071">
    <property type="entry name" value="SET_SMYD"/>
    <property type="match status" value="1"/>
</dbReference>
<dbReference type="InterPro" id="IPR046341">
    <property type="entry name" value="SET_dom_sf"/>
</dbReference>
<evidence type="ECO:0000313" key="2">
    <source>
        <dbReference type="EMBL" id="KAK9417855.1"/>
    </source>
</evidence>
<keyword evidence="3" id="KW-1185">Reference proteome</keyword>
<organism evidence="2 3">
    <name type="scientific">Seiridium unicorne</name>
    <dbReference type="NCBI Taxonomy" id="138068"/>
    <lineage>
        <taxon>Eukaryota</taxon>
        <taxon>Fungi</taxon>
        <taxon>Dikarya</taxon>
        <taxon>Ascomycota</taxon>
        <taxon>Pezizomycotina</taxon>
        <taxon>Sordariomycetes</taxon>
        <taxon>Xylariomycetidae</taxon>
        <taxon>Amphisphaeriales</taxon>
        <taxon>Sporocadaceae</taxon>
        <taxon>Seiridium</taxon>
    </lineage>
</organism>
<dbReference type="PANTHER" id="PTHR47332">
    <property type="entry name" value="SET DOMAIN-CONTAINING PROTEIN 5"/>
    <property type="match status" value="1"/>
</dbReference>
<dbReference type="Proteomes" id="UP001408356">
    <property type="component" value="Unassembled WGS sequence"/>
</dbReference>
<dbReference type="InterPro" id="IPR001214">
    <property type="entry name" value="SET_dom"/>
</dbReference>
<comment type="caution">
    <text evidence="2">The sequence shown here is derived from an EMBL/GenBank/DDBJ whole genome shotgun (WGS) entry which is preliminary data.</text>
</comment>
<dbReference type="SUPFAM" id="SSF82199">
    <property type="entry name" value="SET domain"/>
    <property type="match status" value="1"/>
</dbReference>
<accession>A0ABR2UU46</accession>
<gene>
    <name evidence="2" type="ORF">SUNI508_01612</name>
</gene>
<dbReference type="PANTHER" id="PTHR47332:SF6">
    <property type="entry name" value="SET DOMAIN-CONTAINING PROTEIN"/>
    <property type="match status" value="1"/>
</dbReference>
<protein>
    <submittedName>
        <fullName evidence="2">SET domain-containing protein</fullName>
    </submittedName>
</protein>
<dbReference type="EMBL" id="JARVKF010000396">
    <property type="protein sequence ID" value="KAK9417855.1"/>
    <property type="molecule type" value="Genomic_DNA"/>
</dbReference>
<evidence type="ECO:0000259" key="1">
    <source>
        <dbReference type="PROSITE" id="PS50280"/>
    </source>
</evidence>
<dbReference type="Pfam" id="PF00856">
    <property type="entry name" value="SET"/>
    <property type="match status" value="1"/>
</dbReference>
<evidence type="ECO:0000313" key="3">
    <source>
        <dbReference type="Proteomes" id="UP001408356"/>
    </source>
</evidence>
<dbReference type="PROSITE" id="PS50280">
    <property type="entry name" value="SET"/>
    <property type="match status" value="1"/>
</dbReference>
<dbReference type="Gene3D" id="2.170.270.10">
    <property type="entry name" value="SET domain"/>
    <property type="match status" value="1"/>
</dbReference>
<dbReference type="InterPro" id="IPR053185">
    <property type="entry name" value="SET_domain_protein"/>
</dbReference>
<reference evidence="2 3" key="1">
    <citation type="journal article" date="2024" name="J. Plant Pathol.">
        <title>Sequence and assembly of the genome of Seiridium unicorne, isolate CBS 538.82, causal agent of cypress canker disease.</title>
        <authorList>
            <person name="Scali E."/>
            <person name="Rocca G.D."/>
            <person name="Danti R."/>
            <person name="Garbelotto M."/>
            <person name="Barberini S."/>
            <person name="Baroncelli R."/>
            <person name="Emiliani G."/>
        </authorList>
    </citation>
    <scope>NUCLEOTIDE SEQUENCE [LARGE SCALE GENOMIC DNA]</scope>
    <source>
        <strain evidence="2 3">BM-138-508</strain>
    </source>
</reference>
<dbReference type="SMART" id="SM00317">
    <property type="entry name" value="SET"/>
    <property type="match status" value="1"/>
</dbReference>
<feature type="domain" description="SET" evidence="1">
    <location>
        <begin position="114"/>
        <end position="260"/>
    </location>
</feature>
<sequence length="412" mass="46351">MKFNQLYVSSSAFSSVLASLHKDVCHWTPLHLSVSEHAVFDNHQSFPETVGRYLNHIGQEKSGANWDGPHACKDKYCVWSSRPFTGGLSIVTTHKSGRQAPNITINEDNPYRSSSFQTIQIANKGIGMIATDVIRRGERILAAQPAVLVHRSLIDELNLKDQHRLLEVAMAQLPPAEQHQFLAQAGELGGHKISDIMFTNSFQISVRGQDGQYFGNFPAVSRFNHDCRPNVAFYIDETLTHHTHAIRDIQPGEELTISYLDSFRAREVRQARAHASWGFACTCPQCSLPKEDADASDARLYSIYQVENKLADLSSKDVSPDMIEQLIDLYKRERLDFKMADAYTIAALNYNLFGMADEAKKHANLSIEQGLIEHGPDAPDIEAMRSLLADAKGHWTYNRRPYHEKKTTKTVV</sequence>